<evidence type="ECO:0000313" key="1">
    <source>
        <dbReference type="EMBL" id="MEY8763213.1"/>
    </source>
</evidence>
<accession>A0ABV4DVE0</accession>
<gene>
    <name evidence="1" type="ORF">AB8S09_06085</name>
</gene>
<dbReference type="EMBL" id="JBGFFE010000006">
    <property type="protein sequence ID" value="MEY8763213.1"/>
    <property type="molecule type" value="Genomic_DNA"/>
</dbReference>
<dbReference type="InterPro" id="IPR016621">
    <property type="entry name" value="UCP014543"/>
</dbReference>
<dbReference type="Proteomes" id="UP001565220">
    <property type="component" value="Unassembled WGS sequence"/>
</dbReference>
<evidence type="ECO:0000313" key="2">
    <source>
        <dbReference type="Proteomes" id="UP001565220"/>
    </source>
</evidence>
<sequence>MSLQNNKTILLYGFDKNGDKIIKNIGKEFNIHDFKIIKDNMMGLKIKDILEGSLGGQLEEQDKSYSLDEKVILFNCLTDKQMSGVMKELKVKMDNMPILAVITKTSRNWNFKYLLSHLLQERAWFKKNNRDFN</sequence>
<reference evidence="1 2" key="1">
    <citation type="submission" date="2024-08" db="EMBL/GenBank/DDBJ databases">
        <title>Clostridium lapicellarii sp. nov., and Clostridium renhuaiense sp. nov., two species isolated from the mud in a fermentation cellar used for producing sauce-flavour Chinese liquors.</title>
        <authorList>
            <person name="Yang F."/>
            <person name="Wang H."/>
            <person name="Chen L.Q."/>
            <person name="Zhou N."/>
            <person name="Lu J.J."/>
            <person name="Pu X.X."/>
            <person name="Wan B."/>
            <person name="Wang L."/>
            <person name="Liu S.J."/>
        </authorList>
    </citation>
    <scope>NUCLEOTIDE SEQUENCE [LARGE SCALE GENOMIC DNA]</scope>
    <source>
        <strain evidence="1 2">MT-113</strain>
    </source>
</reference>
<protein>
    <submittedName>
        <fullName evidence="1">DUF3783 domain-containing protein</fullName>
    </submittedName>
</protein>
<dbReference type="Pfam" id="PF12646">
    <property type="entry name" value="DUF3783"/>
    <property type="match status" value="1"/>
</dbReference>
<dbReference type="RefSeq" id="WP_369868688.1">
    <property type="nucleotide sequence ID" value="NZ_JBGFFE010000006.1"/>
</dbReference>
<name>A0ABV4DVE0_9CLOT</name>
<organism evidence="1 2">
    <name type="scientific">Clostridium lapidicellarium</name>
    <dbReference type="NCBI Taxonomy" id="3240931"/>
    <lineage>
        <taxon>Bacteria</taxon>
        <taxon>Bacillati</taxon>
        <taxon>Bacillota</taxon>
        <taxon>Clostridia</taxon>
        <taxon>Eubacteriales</taxon>
        <taxon>Clostridiaceae</taxon>
        <taxon>Clostridium</taxon>
    </lineage>
</organism>
<keyword evidence="2" id="KW-1185">Reference proteome</keyword>
<comment type="caution">
    <text evidence="1">The sequence shown here is derived from an EMBL/GenBank/DDBJ whole genome shotgun (WGS) entry which is preliminary data.</text>
</comment>
<proteinExistence type="predicted"/>